<dbReference type="EMBL" id="CTEF01000007">
    <property type="protein sequence ID" value="CQD24750.1"/>
    <property type="molecule type" value="Genomic_DNA"/>
</dbReference>
<evidence type="ECO:0000313" key="4">
    <source>
        <dbReference type="Proteomes" id="UP000182227"/>
    </source>
</evidence>
<dbReference type="PROSITE" id="PS51257">
    <property type="entry name" value="PROKAR_LIPOPROTEIN"/>
    <property type="match status" value="1"/>
</dbReference>
<name>A0A0U1E0V7_9MYCO</name>
<dbReference type="Proteomes" id="UP000182227">
    <property type="component" value="Unassembled WGS sequence"/>
</dbReference>
<proteinExistence type="predicted"/>
<organism evidence="3 4">
    <name type="scientific">Mycolicibacterium conceptionense</name>
    <dbReference type="NCBI Taxonomy" id="451644"/>
    <lineage>
        <taxon>Bacteria</taxon>
        <taxon>Bacillati</taxon>
        <taxon>Actinomycetota</taxon>
        <taxon>Actinomycetes</taxon>
        <taxon>Mycobacteriales</taxon>
        <taxon>Mycobacteriaceae</taxon>
        <taxon>Mycolicibacterium</taxon>
    </lineage>
</organism>
<evidence type="ECO:0000256" key="2">
    <source>
        <dbReference type="SAM" id="SignalP"/>
    </source>
</evidence>
<accession>A0A0U1E0V7</accession>
<reference evidence="3 4" key="1">
    <citation type="submission" date="2015-03" db="EMBL/GenBank/DDBJ databases">
        <authorList>
            <person name="Murphy D."/>
        </authorList>
    </citation>
    <scope>NUCLEOTIDE SEQUENCE [LARGE SCALE GENOMIC DNA]</scope>
    <source>
        <strain evidence="3 4">D16</strain>
    </source>
</reference>
<feature type="signal peptide" evidence="2">
    <location>
        <begin position="1"/>
        <end position="25"/>
    </location>
</feature>
<feature type="region of interest" description="Disordered" evidence="1">
    <location>
        <begin position="40"/>
        <end position="66"/>
    </location>
</feature>
<gene>
    <name evidence="3" type="ORF">BN970_06616</name>
</gene>
<evidence type="ECO:0000256" key="1">
    <source>
        <dbReference type="SAM" id="MobiDB-lite"/>
    </source>
</evidence>
<protein>
    <submittedName>
        <fullName evidence="3">Uncharacterized protein</fullName>
    </submittedName>
</protein>
<dbReference type="AlphaFoldDB" id="A0A0U1E0V7"/>
<keyword evidence="2" id="KW-0732">Signal</keyword>
<feature type="compositionally biased region" description="Pro residues" evidence="1">
    <location>
        <begin position="43"/>
        <end position="60"/>
    </location>
</feature>
<evidence type="ECO:0000313" key="3">
    <source>
        <dbReference type="EMBL" id="CQD24750.1"/>
    </source>
</evidence>
<feature type="chain" id="PRO_5006708365" evidence="2">
    <location>
        <begin position="26"/>
        <end position="66"/>
    </location>
</feature>
<sequence precursor="true">MLIRSFGLLAAVSVACAASATPAWADPVVAPEVEVVADAVPVPGEPPPTSSSPPHRPTSRPPMAGT</sequence>